<keyword evidence="2" id="KW-0808">Transferase</keyword>
<dbReference type="Pfam" id="PF06035">
    <property type="entry name" value="Peptidase_C93"/>
    <property type="match status" value="1"/>
</dbReference>
<dbReference type="Gene3D" id="3.10.620.30">
    <property type="match status" value="1"/>
</dbReference>
<keyword evidence="3" id="KW-1185">Reference proteome</keyword>
<evidence type="ECO:0000256" key="1">
    <source>
        <dbReference type="SAM" id="SignalP"/>
    </source>
</evidence>
<dbReference type="EMBL" id="PGGC01000093">
    <property type="protein sequence ID" value="PJG58767.1"/>
    <property type="molecule type" value="Genomic_DNA"/>
</dbReference>
<dbReference type="RefSeq" id="WP_100294146.1">
    <property type="nucleotide sequence ID" value="NZ_PGGC01000093.1"/>
</dbReference>
<comment type="caution">
    <text evidence="2">The sequence shown here is derived from an EMBL/GenBank/DDBJ whole genome shotgun (WGS) entry which is preliminary data.</text>
</comment>
<feature type="signal peptide" evidence="1">
    <location>
        <begin position="1"/>
        <end position="20"/>
    </location>
</feature>
<dbReference type="InterPro" id="IPR010319">
    <property type="entry name" value="Transglutaminase-like_Cys_pept"/>
</dbReference>
<keyword evidence="1" id="KW-0732">Signal</keyword>
<proteinExistence type="predicted"/>
<name>A0A2H9U407_9GAMM</name>
<evidence type="ECO:0000313" key="2">
    <source>
        <dbReference type="EMBL" id="PJG58767.1"/>
    </source>
</evidence>
<dbReference type="Proteomes" id="UP000235861">
    <property type="component" value="Unassembled WGS sequence"/>
</dbReference>
<dbReference type="PANTHER" id="PTHR39327:SF1">
    <property type="entry name" value="BLR5470 PROTEIN"/>
    <property type="match status" value="1"/>
</dbReference>
<keyword evidence="2" id="KW-0548">Nucleotidyltransferase</keyword>
<organism evidence="2 3">
    <name type="scientific">Aeromonas cavernicola</name>
    <dbReference type="NCBI Taxonomy" id="1006623"/>
    <lineage>
        <taxon>Bacteria</taxon>
        <taxon>Pseudomonadati</taxon>
        <taxon>Pseudomonadota</taxon>
        <taxon>Gammaproteobacteria</taxon>
        <taxon>Aeromonadales</taxon>
        <taxon>Aeromonadaceae</taxon>
        <taxon>Aeromonas</taxon>
    </lineage>
</organism>
<protein>
    <submittedName>
        <fullName evidence="2">Sulfate adenylyltransferase</fullName>
    </submittedName>
</protein>
<dbReference type="AlphaFoldDB" id="A0A2H9U407"/>
<dbReference type="OrthoDB" id="5401788at2"/>
<accession>A0A2H9U407</accession>
<evidence type="ECO:0000313" key="3">
    <source>
        <dbReference type="Proteomes" id="UP000235861"/>
    </source>
</evidence>
<sequence length="224" mass="25699">MKWLLIPSCALALFCASAHASRLSEYIASPALQTKLQEVYGGRAIQRAEAFARMLSPRAGTTDQQKIELVNNYFNNLTYSEDKKLWGDDDYWANPLEFIGARGGDCEDYSISKYYTLMELGVDEKKLRLAYVKAVKYNQFHMVTLYFPTQKSDPLVLDNINNRILPGSKRTDLIPVYSFDAKSIWIMKSRREGTLAGSADRLAQWTSMKTRFSSEQLRQPRRQL</sequence>
<dbReference type="PANTHER" id="PTHR39327">
    <property type="match status" value="1"/>
</dbReference>
<feature type="chain" id="PRO_5014151192" evidence="1">
    <location>
        <begin position="21"/>
        <end position="224"/>
    </location>
</feature>
<dbReference type="GO" id="GO:0016779">
    <property type="term" value="F:nucleotidyltransferase activity"/>
    <property type="evidence" value="ECO:0007669"/>
    <property type="project" value="UniProtKB-KW"/>
</dbReference>
<reference evidence="2 3" key="1">
    <citation type="submission" date="2017-11" db="EMBL/GenBank/DDBJ databases">
        <title>Draft genome sequence of environmental isolate Aeromonas cavernicola sp. nov. MDC 2508.</title>
        <authorList>
            <person name="Colston S.M."/>
            <person name="Navarro A."/>
            <person name="Martinez-Murcia A.J."/>
            <person name="Graf J."/>
        </authorList>
    </citation>
    <scope>NUCLEOTIDE SEQUENCE [LARGE SCALE GENOMIC DNA]</scope>
    <source>
        <strain evidence="2 3">MDC 2508</strain>
    </source>
</reference>
<gene>
    <name evidence="2" type="ORF">CUC53_10670</name>
</gene>